<protein>
    <recommendedName>
        <fullName evidence="1">DUF2460 domain-containing protein</fullName>
    </recommendedName>
</protein>
<dbReference type="AlphaFoldDB" id="A0A4P7CQM1"/>
<reference evidence="2 3" key="1">
    <citation type="submission" date="2019-03" db="EMBL/GenBank/DDBJ databases">
        <title>Paraburkholderia sp. 7MH5, isolated from subtropical forest soil.</title>
        <authorList>
            <person name="Gao Z.-H."/>
            <person name="Qiu L.-H."/>
        </authorList>
    </citation>
    <scope>NUCLEOTIDE SEQUENCE [LARGE SCALE GENOMIC DNA]</scope>
    <source>
        <strain evidence="2 3">7MH5</strain>
    </source>
</reference>
<dbReference type="InterPro" id="IPR011740">
    <property type="entry name" value="DUF2460"/>
</dbReference>
<name>A0A4P7CQM1_9BURK</name>
<evidence type="ECO:0000259" key="1">
    <source>
        <dbReference type="Pfam" id="PF09343"/>
    </source>
</evidence>
<proteinExistence type="predicted"/>
<organism evidence="2 3">
    <name type="scientific">Paraburkholderia pallida</name>
    <dbReference type="NCBI Taxonomy" id="2547399"/>
    <lineage>
        <taxon>Bacteria</taxon>
        <taxon>Pseudomonadati</taxon>
        <taxon>Pseudomonadota</taxon>
        <taxon>Betaproteobacteria</taxon>
        <taxon>Burkholderiales</taxon>
        <taxon>Burkholderiaceae</taxon>
        <taxon>Paraburkholderia</taxon>
    </lineage>
</organism>
<dbReference type="RefSeq" id="WP_134749736.1">
    <property type="nucleotide sequence ID" value="NZ_CP038148.1"/>
</dbReference>
<dbReference type="KEGG" id="ppai:E1956_13950"/>
<dbReference type="Pfam" id="PF09343">
    <property type="entry name" value="DUF2460"/>
    <property type="match status" value="1"/>
</dbReference>
<evidence type="ECO:0000313" key="3">
    <source>
        <dbReference type="Proteomes" id="UP000295727"/>
    </source>
</evidence>
<dbReference type="Proteomes" id="UP000295727">
    <property type="component" value="Chromosome 1"/>
</dbReference>
<gene>
    <name evidence="2" type="ORF">E1956_13950</name>
</gene>
<evidence type="ECO:0000313" key="2">
    <source>
        <dbReference type="EMBL" id="QBQ98168.1"/>
    </source>
</evidence>
<sequence length="227" mass="26509">MSDAVYPMLRGRTWPITREPRFNTIIHTAASGREFRATNQTIPKYEVTLKYNYLRQDQRRQDLDALEGFFLDRMGSLDTFLFAYPGPFKGEEPLWNEPIGVGDGVRRTFDLVRRRAGRVERIFNLVEGEYTFAPLMWHPWLPQSGVWTAGNDPRWVNGREWQREQWTIANGQVSFGVPPAEGETVVLSTPIFWRARFAEDYLSLEHFSQEFHACQEVRLVATMGRYL</sequence>
<dbReference type="EMBL" id="CP038148">
    <property type="protein sequence ID" value="QBQ98168.1"/>
    <property type="molecule type" value="Genomic_DNA"/>
</dbReference>
<feature type="domain" description="DUF2460" evidence="1">
    <location>
        <begin position="14"/>
        <end position="116"/>
    </location>
</feature>
<dbReference type="OrthoDB" id="1685145at2"/>
<accession>A0A4P7CQM1</accession>
<keyword evidence="3" id="KW-1185">Reference proteome</keyword>